<dbReference type="PROSITE" id="PS50011">
    <property type="entry name" value="PROTEIN_KINASE_DOM"/>
    <property type="match status" value="1"/>
</dbReference>
<dbReference type="InterPro" id="IPR000719">
    <property type="entry name" value="Prot_kinase_dom"/>
</dbReference>
<dbReference type="Pfam" id="PF04755">
    <property type="entry name" value="PAP_fibrillin"/>
    <property type="match status" value="1"/>
</dbReference>
<keyword evidence="3" id="KW-0809">Transit peptide</keyword>
<comment type="subcellular location">
    <subcellularLocation>
        <location evidence="1">Plastid</location>
    </subcellularLocation>
</comment>
<dbReference type="Gene3D" id="1.10.510.10">
    <property type="entry name" value="Transferase(Phosphotransferase) domain 1"/>
    <property type="match status" value="1"/>
</dbReference>
<dbReference type="GO" id="GO:0009507">
    <property type="term" value="C:chloroplast"/>
    <property type="evidence" value="ECO:0007669"/>
    <property type="project" value="EnsemblPlants"/>
</dbReference>
<evidence type="ECO:0000256" key="3">
    <source>
        <dbReference type="ARBA" id="ARBA00022946"/>
    </source>
</evidence>
<comment type="caution">
    <text evidence="5">The sequence shown here is derived from an EMBL/GenBank/DDBJ whole genome shotgun (WGS) entry which is preliminary data.</text>
</comment>
<evidence type="ECO:0000313" key="6">
    <source>
        <dbReference type="Proteomes" id="UP000243975"/>
    </source>
</evidence>
<evidence type="ECO:0000256" key="1">
    <source>
        <dbReference type="ARBA" id="ARBA00004474"/>
    </source>
</evidence>
<gene>
    <name evidence="5" type="ORF">Ccrd_014902</name>
</gene>
<sequence length="684" mass="77330">MALFRGHSAALIGTVEVTCYHNNLPTTLIKPSCLPQMRTTFDSFWRRRSQIKCSLSREALPPLEFEEDASVSTSDSLEGEEFSHVMKFKSSDFKISDRVSIGLGGRGDEAVFEAIIKDADSPLHNTRVVLRRLTSAQAQRRGKRAIQVLKKLARRKLMYHSYSMQVHGYVCSPAMEHEGSFTLVHGYHGSFSLRHWLRQTDWLPTLEATLALDEESVRRVGDDTVGGPAVSRQLRVTRIVMRDLLIGVNYLHSHGLAHTELRLENVHISPVDRHIKVSLKLSQLYRANTCYFAVGIFGNAADFLEDGPNNMDRQQMMIAFDMRCLGFIMVKMVLRELMDPIIFTKFKAFLNKGNDPSCLREFLLRTLNKNSSHGNVGLQMLDRNWGAGWHLLSLLLAAKPLDRIRCLDALRHPFLCGPRWRVNPSMDIIRWSLGSTAVRITEEYIYGQQQRIRLAHFLELMEMLNPYSKPKNWLGLLPGRWRLVYCTGRHIGLTTRQPPSRVLIGNVHLTITEPSKPKSAFSFTSDIGFQVLVGKEWPHNKVGIDGKLKVTSAFRLTTGERLYTKEEKGTGNLPSVATNAQDSAIKKLSGKKWRKALRHRELPSSLPVAKLVSSEIDVTLALNEPLTKDIDSAQVAINEVRMQIPPEMFDLSKIICSTYIDSRMLVVRGVNGSALLFTRACSIE</sequence>
<evidence type="ECO:0000313" key="5">
    <source>
        <dbReference type="EMBL" id="KVI06743.1"/>
    </source>
</evidence>
<dbReference type="PANTHER" id="PTHR46699:SF6">
    <property type="entry name" value="PLASTID-LIPID-ASSOCIATED PROTEIN 14, CHLOROPLASTIC-RELATED"/>
    <property type="match status" value="1"/>
</dbReference>
<name>A0A103YCU2_CYNCS</name>
<dbReference type="Proteomes" id="UP000243975">
    <property type="component" value="Unassembled WGS sequence"/>
</dbReference>
<organism evidence="5 6">
    <name type="scientific">Cynara cardunculus var. scolymus</name>
    <name type="common">Globe artichoke</name>
    <name type="synonym">Cynara scolymus</name>
    <dbReference type="NCBI Taxonomy" id="59895"/>
    <lineage>
        <taxon>Eukaryota</taxon>
        <taxon>Viridiplantae</taxon>
        <taxon>Streptophyta</taxon>
        <taxon>Embryophyta</taxon>
        <taxon>Tracheophyta</taxon>
        <taxon>Spermatophyta</taxon>
        <taxon>Magnoliopsida</taxon>
        <taxon>eudicotyledons</taxon>
        <taxon>Gunneridae</taxon>
        <taxon>Pentapetalae</taxon>
        <taxon>asterids</taxon>
        <taxon>campanulids</taxon>
        <taxon>Asterales</taxon>
        <taxon>Asteraceae</taxon>
        <taxon>Carduoideae</taxon>
        <taxon>Cardueae</taxon>
        <taxon>Carduinae</taxon>
        <taxon>Cynara</taxon>
    </lineage>
</organism>
<feature type="domain" description="Protein kinase" evidence="4">
    <location>
        <begin position="93"/>
        <end position="415"/>
    </location>
</feature>
<dbReference type="SUPFAM" id="SSF56112">
    <property type="entry name" value="Protein kinase-like (PK-like)"/>
    <property type="match status" value="1"/>
</dbReference>
<evidence type="ECO:0000256" key="2">
    <source>
        <dbReference type="ARBA" id="ARBA00022640"/>
    </source>
</evidence>
<dbReference type="GO" id="GO:0004672">
    <property type="term" value="F:protein kinase activity"/>
    <property type="evidence" value="ECO:0007669"/>
    <property type="project" value="InterPro"/>
</dbReference>
<accession>A0A103YCU2</accession>
<dbReference type="GO" id="GO:0006970">
    <property type="term" value="P:response to osmotic stress"/>
    <property type="evidence" value="ECO:0007669"/>
    <property type="project" value="EnsemblPlants"/>
</dbReference>
<proteinExistence type="predicted"/>
<dbReference type="EMBL" id="LEKV01001674">
    <property type="protein sequence ID" value="KVI06743.1"/>
    <property type="molecule type" value="Genomic_DNA"/>
</dbReference>
<dbReference type="InterPro" id="IPR006843">
    <property type="entry name" value="PAP/fibrillin_dom"/>
</dbReference>
<dbReference type="PANTHER" id="PTHR46699">
    <property type="entry name" value="SERINE/THREONINE-PROTEIN KINASE STN8, CHLOROPLASTIC-RELATED"/>
    <property type="match status" value="1"/>
</dbReference>
<dbReference type="GO" id="GO:0005524">
    <property type="term" value="F:ATP binding"/>
    <property type="evidence" value="ECO:0007669"/>
    <property type="project" value="InterPro"/>
</dbReference>
<dbReference type="STRING" id="59895.A0A103YCU2"/>
<evidence type="ECO:0000259" key="4">
    <source>
        <dbReference type="PROSITE" id="PS50011"/>
    </source>
</evidence>
<keyword evidence="2" id="KW-0934">Plastid</keyword>
<dbReference type="InterPro" id="IPR011009">
    <property type="entry name" value="Kinase-like_dom_sf"/>
</dbReference>
<reference evidence="5 6" key="1">
    <citation type="journal article" date="2016" name="Sci. Rep.">
        <title>The genome sequence of the outbreeding globe artichoke constructed de novo incorporating a phase-aware low-pass sequencing strategy of F1 progeny.</title>
        <authorList>
            <person name="Scaglione D."/>
            <person name="Reyes-Chin-Wo S."/>
            <person name="Acquadro A."/>
            <person name="Froenicke L."/>
            <person name="Portis E."/>
            <person name="Beitel C."/>
            <person name="Tirone M."/>
            <person name="Mauro R."/>
            <person name="Lo Monaco A."/>
            <person name="Mauromicale G."/>
            <person name="Faccioli P."/>
            <person name="Cattivelli L."/>
            <person name="Rieseberg L."/>
            <person name="Michelmore R."/>
            <person name="Lanteri S."/>
        </authorList>
    </citation>
    <scope>NUCLEOTIDE SEQUENCE [LARGE SCALE GENOMIC DNA]</scope>
    <source>
        <strain evidence="5">2C</strain>
    </source>
</reference>
<protein>
    <submittedName>
        <fullName evidence="5">Plastid lipid-associated protein/fibrillin conserved domain-containing protein</fullName>
    </submittedName>
</protein>
<dbReference type="AlphaFoldDB" id="A0A103YCU2"/>
<dbReference type="OMA" id="FTLVHGH"/>
<keyword evidence="6" id="KW-1185">Reference proteome</keyword>
<dbReference type="Gramene" id="KVI06743">
    <property type="protein sequence ID" value="KVI06743"/>
    <property type="gene ID" value="Ccrd_014902"/>
</dbReference>